<comment type="caution">
    <text evidence="1">The sequence shown here is derived from an EMBL/GenBank/DDBJ whole genome shotgun (WGS) entry which is preliminary data.</text>
</comment>
<dbReference type="Proteomes" id="UP000484885">
    <property type="component" value="Unassembled WGS sequence"/>
</dbReference>
<dbReference type="InterPro" id="IPR027417">
    <property type="entry name" value="P-loop_NTPase"/>
</dbReference>
<keyword evidence="2" id="KW-1185">Reference proteome</keyword>
<dbReference type="EMBL" id="JAAGSC010000042">
    <property type="protein sequence ID" value="NDY96290.1"/>
    <property type="molecule type" value="Genomic_DNA"/>
</dbReference>
<proteinExistence type="predicted"/>
<dbReference type="AlphaFoldDB" id="A0A845V208"/>
<dbReference type="Gene3D" id="3.40.50.300">
    <property type="entry name" value="P-loop containing nucleotide triphosphate hydrolases"/>
    <property type="match status" value="1"/>
</dbReference>
<accession>A0A845V208</accession>
<gene>
    <name evidence="1" type="ORF">G3I74_11170</name>
</gene>
<evidence type="ECO:0000313" key="2">
    <source>
        <dbReference type="Proteomes" id="UP000484885"/>
    </source>
</evidence>
<evidence type="ECO:0000313" key="1">
    <source>
        <dbReference type="EMBL" id="NDY96290.1"/>
    </source>
</evidence>
<dbReference type="RefSeq" id="WP_164211692.1">
    <property type="nucleotide sequence ID" value="NZ_JAAGSC010000042.1"/>
</dbReference>
<dbReference type="InterPro" id="IPR005331">
    <property type="entry name" value="Sulfotransferase"/>
</dbReference>
<dbReference type="SUPFAM" id="SSF52540">
    <property type="entry name" value="P-loop containing nucleoside triphosphate hydrolases"/>
    <property type="match status" value="1"/>
</dbReference>
<name>A0A845V208_9GAMM</name>
<dbReference type="GO" id="GO:0016020">
    <property type="term" value="C:membrane"/>
    <property type="evidence" value="ECO:0007669"/>
    <property type="project" value="InterPro"/>
</dbReference>
<sequence>MESLEAIFVHIPKTAGVTLRQVLTDLYGPSAVFLSYHRKVEGIRPDIAQSVPPGTRVLAGHFTFRQIEHLYDPRRHKIFTFVREPLARFVSYYYHLKRHAHTTQATRIEKARKHEPLWIYAANPFYFNVIHKYTKGLDLDDWNFIGRQETFDTDLPKLLDILGQDLPKKKKESLCKLHFNANRTYPPKTRPLAKPLNSWLKIINSKDRKVLAQIDLIRSKKGWL</sequence>
<organism evidence="1 2">
    <name type="scientific">Wenzhouxiangella limi</name>
    <dbReference type="NCBI Taxonomy" id="2707351"/>
    <lineage>
        <taxon>Bacteria</taxon>
        <taxon>Pseudomonadati</taxon>
        <taxon>Pseudomonadota</taxon>
        <taxon>Gammaproteobacteria</taxon>
        <taxon>Chromatiales</taxon>
        <taxon>Wenzhouxiangellaceae</taxon>
        <taxon>Wenzhouxiangella</taxon>
    </lineage>
</organism>
<reference evidence="1 2" key="1">
    <citation type="submission" date="2020-02" db="EMBL/GenBank/DDBJ databases">
        <authorList>
            <person name="Zhang X.-Y."/>
        </authorList>
    </citation>
    <scope>NUCLEOTIDE SEQUENCE [LARGE SCALE GENOMIC DNA]</scope>
    <source>
        <strain evidence="1 2">C33</strain>
    </source>
</reference>
<keyword evidence="1" id="KW-0808">Transferase</keyword>
<dbReference type="GO" id="GO:0008146">
    <property type="term" value="F:sulfotransferase activity"/>
    <property type="evidence" value="ECO:0007669"/>
    <property type="project" value="InterPro"/>
</dbReference>
<protein>
    <submittedName>
        <fullName evidence="1">Sulfotransferase family protein</fullName>
    </submittedName>
</protein>
<dbReference type="Pfam" id="PF03567">
    <property type="entry name" value="Sulfotransfer_2"/>
    <property type="match status" value="1"/>
</dbReference>